<evidence type="ECO:0000259" key="2">
    <source>
        <dbReference type="Pfam" id="PF17490"/>
    </source>
</evidence>
<evidence type="ECO:0000259" key="1">
    <source>
        <dbReference type="Pfam" id="PF02994"/>
    </source>
</evidence>
<dbReference type="Ensembl" id="ENSFCTT00005045011.1">
    <property type="protein sequence ID" value="ENSFCTP00005032123.1"/>
    <property type="gene ID" value="ENSFCTG00005015792.1"/>
</dbReference>
<dbReference type="Gene3D" id="3.30.70.1820">
    <property type="entry name" value="L1 transposable element, RRM domain"/>
    <property type="match status" value="1"/>
</dbReference>
<evidence type="ECO:0008006" key="5">
    <source>
        <dbReference type="Google" id="ProtNLM"/>
    </source>
</evidence>
<proteinExistence type="predicted"/>
<dbReference type="InterPro" id="IPR043636">
    <property type="entry name" value="L1_RRM_dom"/>
</dbReference>
<evidence type="ECO:0000313" key="4">
    <source>
        <dbReference type="Proteomes" id="UP000823872"/>
    </source>
</evidence>
<dbReference type="Pfam" id="PF02994">
    <property type="entry name" value="Transposase_22"/>
    <property type="match status" value="1"/>
</dbReference>
<feature type="domain" description="L1 transposable element RRM" evidence="1">
    <location>
        <begin position="30"/>
        <end position="126"/>
    </location>
</feature>
<dbReference type="Pfam" id="PF17490">
    <property type="entry name" value="Tnp_22_dsRBD"/>
    <property type="match status" value="1"/>
</dbReference>
<evidence type="ECO:0000313" key="3">
    <source>
        <dbReference type="Ensembl" id="ENSFCTP00005032123.1"/>
    </source>
</evidence>
<dbReference type="PANTHER" id="PTHR11505">
    <property type="entry name" value="L1 TRANSPOSABLE ELEMENT-RELATED"/>
    <property type="match status" value="1"/>
</dbReference>
<reference evidence="3 4" key="1">
    <citation type="submission" date="2021-02" db="EMBL/GenBank/DDBJ databases">
        <title>Safari Cat Assemblies.</title>
        <authorList>
            <person name="Bredemeyer K.R."/>
            <person name="Murphy W.J."/>
        </authorList>
    </citation>
    <scope>NUCLEOTIDE SEQUENCE [LARGE SCALE GENOMIC DNA]</scope>
</reference>
<sequence length="200" mass="23345">MENNEAEKKREMKAKEHNLQNREISDSLKRNNIRIIGVPEEEEREIGLEGLWEQIIAEKLPNLGKDTDIKIQKAQRTPITFNKNQPSTRHIIVKFTKYSGKERIMKAAREKKSLTYNGRQIRFAADLSTETWQARKEWQDTFSVLNQKNMQPRILSPARLSFKIEGEIKSFPDKQKLKESVTTKPALREILRGTLSGEKR</sequence>
<dbReference type="InterPro" id="IPR042566">
    <property type="entry name" value="L1_C"/>
</dbReference>
<name>A0ABI7YBB0_FELCA</name>
<keyword evidence="4" id="KW-1185">Reference proteome</keyword>
<dbReference type="Proteomes" id="UP000823872">
    <property type="component" value="Chromosome B3"/>
</dbReference>
<dbReference type="GeneTree" id="ENSGT01150000286982"/>
<feature type="domain" description="L1 transposable element dsRBD-like" evidence="2">
    <location>
        <begin position="130"/>
        <end position="192"/>
    </location>
</feature>
<dbReference type="InterPro" id="IPR035300">
    <property type="entry name" value="L1_dsRBD"/>
</dbReference>
<protein>
    <recommendedName>
        <fullName evidence="5">L1 transposable element RRM domain-containing protein</fullName>
    </recommendedName>
</protein>
<reference evidence="3" key="3">
    <citation type="submission" date="2025-09" db="UniProtKB">
        <authorList>
            <consortium name="Ensembl"/>
        </authorList>
    </citation>
    <scope>IDENTIFICATION</scope>
    <source>
        <strain evidence="3">breed Abyssinian</strain>
    </source>
</reference>
<organism evidence="3 4">
    <name type="scientific">Felis catus</name>
    <name type="common">Cat</name>
    <name type="synonym">Felis silvestris catus</name>
    <dbReference type="NCBI Taxonomy" id="9685"/>
    <lineage>
        <taxon>Eukaryota</taxon>
        <taxon>Metazoa</taxon>
        <taxon>Chordata</taxon>
        <taxon>Craniata</taxon>
        <taxon>Vertebrata</taxon>
        <taxon>Euteleostomi</taxon>
        <taxon>Mammalia</taxon>
        <taxon>Eutheria</taxon>
        <taxon>Laurasiatheria</taxon>
        <taxon>Carnivora</taxon>
        <taxon>Feliformia</taxon>
        <taxon>Felidae</taxon>
        <taxon>Felinae</taxon>
        <taxon>Felis</taxon>
    </lineage>
</organism>
<dbReference type="Gene3D" id="3.30.250.20">
    <property type="entry name" value="L1 transposable element, C-terminal domain"/>
    <property type="match status" value="1"/>
</dbReference>
<dbReference type="InterPro" id="IPR004244">
    <property type="entry name" value="Transposase_22"/>
</dbReference>
<reference evidence="3" key="2">
    <citation type="submission" date="2025-08" db="UniProtKB">
        <authorList>
            <consortium name="Ensembl"/>
        </authorList>
    </citation>
    <scope>IDENTIFICATION</scope>
    <source>
        <strain evidence="3">breed Abyssinian</strain>
    </source>
</reference>
<accession>A0ABI7YBB0</accession>